<dbReference type="Proteomes" id="UP000313312">
    <property type="component" value="Unassembled WGS sequence"/>
</dbReference>
<keyword evidence="8 10" id="KW-0472">Membrane</keyword>
<accession>A0A5C4TIF3</accession>
<evidence type="ECO:0000256" key="8">
    <source>
        <dbReference type="ARBA" id="ARBA00023136"/>
    </source>
</evidence>
<dbReference type="InterPro" id="IPR005170">
    <property type="entry name" value="Transptr-assoc_dom"/>
</dbReference>
<evidence type="ECO:0000256" key="3">
    <source>
        <dbReference type="ARBA" id="ARBA00022475"/>
    </source>
</evidence>
<feature type="transmembrane region" description="Helical" evidence="11">
    <location>
        <begin position="68"/>
        <end position="86"/>
    </location>
</feature>
<reference evidence="14 15" key="1">
    <citation type="submission" date="2018-05" db="EMBL/GenBank/DDBJ databases">
        <title>Lactobacillus sanfranciscensis Ah4 draft denome sequence.</title>
        <authorList>
            <person name="Zhang G."/>
        </authorList>
    </citation>
    <scope>NUCLEOTIDE SEQUENCE [LARGE SCALE GENOMIC DNA]</scope>
    <source>
        <strain evidence="14 15">Ah4</strain>
    </source>
</reference>
<dbReference type="Gene3D" id="3.10.580.10">
    <property type="entry name" value="CBS-domain"/>
    <property type="match status" value="1"/>
</dbReference>
<comment type="caution">
    <text evidence="14">The sequence shown here is derived from an EMBL/GenBank/DDBJ whole genome shotgun (WGS) entry which is preliminary data.</text>
</comment>
<dbReference type="InterPro" id="IPR044751">
    <property type="entry name" value="Ion_transp-like_CBS"/>
</dbReference>
<evidence type="ECO:0000256" key="4">
    <source>
        <dbReference type="ARBA" id="ARBA00022692"/>
    </source>
</evidence>
<evidence type="ECO:0000256" key="6">
    <source>
        <dbReference type="ARBA" id="ARBA00022989"/>
    </source>
</evidence>
<evidence type="ECO:0000259" key="12">
    <source>
        <dbReference type="PROSITE" id="PS51371"/>
    </source>
</evidence>
<feature type="domain" description="CBS" evidence="12">
    <location>
        <begin position="297"/>
        <end position="354"/>
    </location>
</feature>
<dbReference type="SUPFAM" id="SSF56176">
    <property type="entry name" value="FAD-binding/transporter-associated domain-like"/>
    <property type="match status" value="1"/>
</dbReference>
<dbReference type="InterPro" id="IPR036318">
    <property type="entry name" value="FAD-bd_PCMH-like_sf"/>
</dbReference>
<dbReference type="InterPro" id="IPR002550">
    <property type="entry name" value="CNNM"/>
</dbReference>
<evidence type="ECO:0000259" key="13">
    <source>
        <dbReference type="PROSITE" id="PS51846"/>
    </source>
</evidence>
<dbReference type="GO" id="GO:0005886">
    <property type="term" value="C:plasma membrane"/>
    <property type="evidence" value="ECO:0007669"/>
    <property type="project" value="UniProtKB-SubCell"/>
</dbReference>
<proteinExistence type="inferred from homology"/>
<evidence type="ECO:0000256" key="7">
    <source>
        <dbReference type="ARBA" id="ARBA00023122"/>
    </source>
</evidence>
<evidence type="ECO:0000256" key="11">
    <source>
        <dbReference type="SAM" id="Phobius"/>
    </source>
</evidence>
<keyword evidence="4 10" id="KW-0812">Transmembrane</keyword>
<dbReference type="InterPro" id="IPR046342">
    <property type="entry name" value="CBS_dom_sf"/>
</dbReference>
<evidence type="ECO:0000256" key="1">
    <source>
        <dbReference type="ARBA" id="ARBA00004651"/>
    </source>
</evidence>
<dbReference type="SMART" id="SM00116">
    <property type="entry name" value="CBS"/>
    <property type="match status" value="1"/>
</dbReference>
<evidence type="ECO:0000313" key="14">
    <source>
        <dbReference type="EMBL" id="TNK90110.1"/>
    </source>
</evidence>
<keyword evidence="3" id="KW-1003">Cell membrane</keyword>
<comment type="subcellular location">
    <subcellularLocation>
        <location evidence="1">Cell membrane</location>
        <topology evidence="1">Multi-pass membrane protein</topology>
    </subcellularLocation>
</comment>
<feature type="transmembrane region" description="Helical" evidence="11">
    <location>
        <begin position="98"/>
        <end position="126"/>
    </location>
</feature>
<dbReference type="SUPFAM" id="SSF54631">
    <property type="entry name" value="CBS-domain pair"/>
    <property type="match status" value="1"/>
</dbReference>
<name>A0A5C4TIF3_FRUSA</name>
<dbReference type="InterPro" id="IPR016169">
    <property type="entry name" value="FAD-bd_PCMH_sub2"/>
</dbReference>
<dbReference type="Pfam" id="PF03471">
    <property type="entry name" value="CorC_HlyC"/>
    <property type="match status" value="1"/>
</dbReference>
<dbReference type="AlphaFoldDB" id="A0A5C4TIF3"/>
<keyword evidence="6 10" id="KW-1133">Transmembrane helix</keyword>
<dbReference type="Gene3D" id="3.30.465.10">
    <property type="match status" value="1"/>
</dbReference>
<dbReference type="Pfam" id="PF01595">
    <property type="entry name" value="CNNM"/>
    <property type="match status" value="1"/>
</dbReference>
<dbReference type="InterPro" id="IPR000644">
    <property type="entry name" value="CBS_dom"/>
</dbReference>
<evidence type="ECO:0000256" key="9">
    <source>
        <dbReference type="PROSITE-ProRule" id="PRU00703"/>
    </source>
</evidence>
<keyword evidence="5" id="KW-0677">Repeat</keyword>
<dbReference type="RefSeq" id="WP_139571175.1">
    <property type="nucleotide sequence ID" value="NZ_CAUOSB010000001.1"/>
</dbReference>
<evidence type="ECO:0000256" key="2">
    <source>
        <dbReference type="ARBA" id="ARBA00006337"/>
    </source>
</evidence>
<dbReference type="Pfam" id="PF00571">
    <property type="entry name" value="CBS"/>
    <property type="match status" value="2"/>
</dbReference>
<evidence type="ECO:0000256" key="5">
    <source>
        <dbReference type="ARBA" id="ARBA00022737"/>
    </source>
</evidence>
<dbReference type="PROSITE" id="PS51846">
    <property type="entry name" value="CNNM"/>
    <property type="match status" value="1"/>
</dbReference>
<dbReference type="PROSITE" id="PS51371">
    <property type="entry name" value="CBS"/>
    <property type="match status" value="2"/>
</dbReference>
<dbReference type="PANTHER" id="PTHR43099:SF2">
    <property type="entry name" value="UPF0053 PROTEIN YRKA"/>
    <property type="match status" value="1"/>
</dbReference>
<evidence type="ECO:0000256" key="10">
    <source>
        <dbReference type="PROSITE-ProRule" id="PRU01193"/>
    </source>
</evidence>
<dbReference type="InterPro" id="IPR051676">
    <property type="entry name" value="UPF0053_domain"/>
</dbReference>
<gene>
    <name evidence="14" type="ORF">DID87_05355</name>
</gene>
<feature type="domain" description="CNNM transmembrane" evidence="13">
    <location>
        <begin position="2"/>
        <end position="213"/>
    </location>
</feature>
<keyword evidence="7 9" id="KW-0129">CBS domain</keyword>
<evidence type="ECO:0000313" key="15">
    <source>
        <dbReference type="Proteomes" id="UP000313312"/>
    </source>
</evidence>
<sequence length="456" mass="51039">MVTGSIFVDLVIILVMFFFAGYFVACEFALVQSRPTALQEELDDENTSAKRKHKIKLEMKMVTNLNEYLSTTQVGVSLAGIILGWIGESFAVEIFVDLFGASGIGLSSAAAHGFGVVIGVLILTYLEVVFTEILPKNLSIDMPLKVLAVVSGPLHYFHIMFYPFVWLLNVSAAGVVKMLGLPVANENDEALSQSEILSVSKAAVKNGDLEKDDYLYMRRVFELNDKTARDVMIDRTRLKTIDIDTTDEEAIETYLNTKFSRLPVVKDNDKDDILGYVYIYDLIQQAQINKEKPIKSLIRKISTTSETTPIAMVLQQMISNHQPIVVVIDEYGGTSGIVTDKDIYEELFGTVRDEIDTVNHAAIFRQPNGTYKIGGKMNTYDFEKLFDTDIKAFDGSDIVTLSGFIIENNPHIKVGDVVKLGDFEFKVLAYENSFIDWFGVKKIEPETDDDQDESDK</sequence>
<feature type="domain" description="CBS" evidence="12">
    <location>
        <begin position="232"/>
        <end position="294"/>
    </location>
</feature>
<dbReference type="GO" id="GO:0050660">
    <property type="term" value="F:flavin adenine dinucleotide binding"/>
    <property type="evidence" value="ECO:0007669"/>
    <property type="project" value="InterPro"/>
</dbReference>
<feature type="transmembrane region" description="Helical" evidence="11">
    <location>
        <begin position="6"/>
        <end position="25"/>
    </location>
</feature>
<organism evidence="14 15">
    <name type="scientific">Fructilactobacillus sanfranciscensis</name>
    <name type="common">Lactobacillus sanfranciscensis</name>
    <dbReference type="NCBI Taxonomy" id="1625"/>
    <lineage>
        <taxon>Bacteria</taxon>
        <taxon>Bacillati</taxon>
        <taxon>Bacillota</taxon>
        <taxon>Bacilli</taxon>
        <taxon>Lactobacillales</taxon>
        <taxon>Lactobacillaceae</taxon>
        <taxon>Fructilactobacillus</taxon>
    </lineage>
</organism>
<dbReference type="PANTHER" id="PTHR43099">
    <property type="entry name" value="UPF0053 PROTEIN YRKA"/>
    <property type="match status" value="1"/>
</dbReference>
<dbReference type="CDD" id="cd04590">
    <property type="entry name" value="CBS_pair_CorC_HlyC_assoc"/>
    <property type="match status" value="1"/>
</dbReference>
<protein>
    <submittedName>
        <fullName evidence="14">Hemolysin</fullName>
    </submittedName>
</protein>
<feature type="transmembrane region" description="Helical" evidence="11">
    <location>
        <begin position="146"/>
        <end position="168"/>
    </location>
</feature>
<comment type="similarity">
    <text evidence="2">Belongs to the UPF0053 family.</text>
</comment>
<dbReference type="EMBL" id="QFCR01000017">
    <property type="protein sequence ID" value="TNK90110.1"/>
    <property type="molecule type" value="Genomic_DNA"/>
</dbReference>
<dbReference type="SMART" id="SM01091">
    <property type="entry name" value="CorC_HlyC"/>
    <property type="match status" value="1"/>
</dbReference>